<organism evidence="1 2">
    <name type="scientific">Neisseria meningitidis</name>
    <dbReference type="NCBI Taxonomy" id="487"/>
    <lineage>
        <taxon>Bacteria</taxon>
        <taxon>Pseudomonadati</taxon>
        <taxon>Pseudomonadota</taxon>
        <taxon>Betaproteobacteria</taxon>
        <taxon>Neisseriales</taxon>
        <taxon>Neisseriaceae</taxon>
        <taxon>Neisseria</taxon>
    </lineage>
</organism>
<dbReference type="AlphaFoldDB" id="A0AB33TXQ5"/>
<dbReference type="Proteomes" id="UP000072443">
    <property type="component" value="Unassembled WGS sequence"/>
</dbReference>
<protein>
    <submittedName>
        <fullName evidence="1">Phage associated protein</fullName>
    </submittedName>
</protein>
<proteinExistence type="predicted"/>
<accession>A0AB33TXQ5</accession>
<evidence type="ECO:0000313" key="1">
    <source>
        <dbReference type="EMBL" id="CWQ03580.1"/>
    </source>
</evidence>
<gene>
    <name evidence="1" type="ORF">ERS514591_01751</name>
</gene>
<dbReference type="EMBL" id="FEVP01000027">
    <property type="protein sequence ID" value="CWQ03580.1"/>
    <property type="molecule type" value="Genomic_DNA"/>
</dbReference>
<name>A0AB33TXQ5_NEIME</name>
<dbReference type="RefSeq" id="WP_185080237.1">
    <property type="nucleotide sequence ID" value="NZ_FEPL01000015.1"/>
</dbReference>
<comment type="caution">
    <text evidence="1">The sequence shown here is derived from an EMBL/GenBank/DDBJ whole genome shotgun (WGS) entry which is preliminary data.</text>
</comment>
<evidence type="ECO:0000313" key="2">
    <source>
        <dbReference type="Proteomes" id="UP000072443"/>
    </source>
</evidence>
<sequence>MNPYQFCQNQIEAWDRVRRRASENADLAVFNRAEQEIANYREMQKRYTPENPNQK</sequence>
<reference evidence="1 2" key="1">
    <citation type="submission" date="2016-02" db="EMBL/GenBank/DDBJ databases">
        <authorList>
            <consortium name="Pathogen Informatics"/>
        </authorList>
    </citation>
    <scope>NUCLEOTIDE SEQUENCE [LARGE SCALE GENOMIC DNA]</scope>
    <source>
        <strain evidence="1 2">2842STDY5881269</strain>
    </source>
</reference>